<accession>A0ABP0JJT7</accession>
<comment type="caution">
    <text evidence="1">The sequence shown here is derived from an EMBL/GenBank/DDBJ whole genome shotgun (WGS) entry which is preliminary data.</text>
</comment>
<dbReference type="Proteomes" id="UP001642464">
    <property type="component" value="Unassembled WGS sequence"/>
</dbReference>
<dbReference type="EMBL" id="CAXAMM010007491">
    <property type="protein sequence ID" value="CAK9014422.1"/>
    <property type="molecule type" value="Genomic_DNA"/>
</dbReference>
<proteinExistence type="predicted"/>
<reference evidence="1 2" key="1">
    <citation type="submission" date="2024-02" db="EMBL/GenBank/DDBJ databases">
        <authorList>
            <person name="Chen Y."/>
            <person name="Shah S."/>
            <person name="Dougan E. K."/>
            <person name="Thang M."/>
            <person name="Chan C."/>
        </authorList>
    </citation>
    <scope>NUCLEOTIDE SEQUENCE [LARGE SCALE GENOMIC DNA]</scope>
</reference>
<protein>
    <submittedName>
        <fullName evidence="1">Uncharacterized protein</fullName>
    </submittedName>
</protein>
<sequence>MNGMDRVRKVVYEFNFAGLGGDGPGGLKFHVLRRQNYAYVAFTVLGGRSKEPRIMKQIGLFYIEGLENAATFTSRETREEM</sequence>
<organism evidence="1 2">
    <name type="scientific">Durusdinium trenchii</name>
    <dbReference type="NCBI Taxonomy" id="1381693"/>
    <lineage>
        <taxon>Eukaryota</taxon>
        <taxon>Sar</taxon>
        <taxon>Alveolata</taxon>
        <taxon>Dinophyceae</taxon>
        <taxon>Suessiales</taxon>
        <taxon>Symbiodiniaceae</taxon>
        <taxon>Durusdinium</taxon>
    </lineage>
</organism>
<evidence type="ECO:0000313" key="1">
    <source>
        <dbReference type="EMBL" id="CAK9014422.1"/>
    </source>
</evidence>
<keyword evidence="2" id="KW-1185">Reference proteome</keyword>
<name>A0ABP0JJT7_9DINO</name>
<evidence type="ECO:0000313" key="2">
    <source>
        <dbReference type="Proteomes" id="UP001642464"/>
    </source>
</evidence>
<gene>
    <name evidence="1" type="ORF">SCF082_LOCUS12327</name>
</gene>